<dbReference type="Pfam" id="PF04069">
    <property type="entry name" value="OpuAC"/>
    <property type="match status" value="1"/>
</dbReference>
<dbReference type="PANTHER" id="PTHR47737">
    <property type="entry name" value="GLYCINE BETAINE/PROLINE BETAINE TRANSPORT SYSTEM PERMEASE PROTEIN PROW"/>
    <property type="match status" value="1"/>
</dbReference>
<organism evidence="7 8">
    <name type="scientific">Terrihalobacillus insolitus</name>
    <dbReference type="NCBI Taxonomy" id="2950438"/>
    <lineage>
        <taxon>Bacteria</taxon>
        <taxon>Bacillati</taxon>
        <taxon>Bacillota</taxon>
        <taxon>Bacilli</taxon>
        <taxon>Bacillales</taxon>
        <taxon>Bacillaceae</taxon>
        <taxon>Terrihalobacillus</taxon>
    </lineage>
</organism>
<reference evidence="7" key="1">
    <citation type="submission" date="2022-06" db="EMBL/GenBank/DDBJ databases">
        <title>Aquibacillus sp. a new bacterium isolated from soil saline samples.</title>
        <authorList>
            <person name="Galisteo C."/>
            <person name="De La Haba R."/>
            <person name="Sanchez-Porro C."/>
            <person name="Ventosa A."/>
        </authorList>
    </citation>
    <scope>NUCLEOTIDE SEQUENCE</scope>
    <source>
        <strain evidence="7">3ASR75-11</strain>
    </source>
</reference>
<dbReference type="SUPFAM" id="SSF53850">
    <property type="entry name" value="Periplasmic binding protein-like II"/>
    <property type="match status" value="1"/>
</dbReference>
<dbReference type="CDD" id="cd13639">
    <property type="entry name" value="PBP2_OpuAC_like"/>
    <property type="match status" value="1"/>
</dbReference>
<evidence type="ECO:0000256" key="4">
    <source>
        <dbReference type="ARBA" id="ARBA00023136"/>
    </source>
</evidence>
<accession>A0A9X3WTZ4</accession>
<keyword evidence="8" id="KW-1185">Reference proteome</keyword>
<dbReference type="PROSITE" id="PS51257">
    <property type="entry name" value="PROKAR_LIPOPROTEIN"/>
    <property type="match status" value="1"/>
</dbReference>
<evidence type="ECO:0000313" key="8">
    <source>
        <dbReference type="Proteomes" id="UP001145050"/>
    </source>
</evidence>
<dbReference type="Proteomes" id="UP001145050">
    <property type="component" value="Unassembled WGS sequence"/>
</dbReference>
<evidence type="ECO:0000256" key="5">
    <source>
        <dbReference type="SAM" id="SignalP"/>
    </source>
</evidence>
<dbReference type="Gene3D" id="3.40.190.100">
    <property type="entry name" value="Glycine betaine-binding periplasmic protein, domain 2"/>
    <property type="match status" value="1"/>
</dbReference>
<evidence type="ECO:0000259" key="6">
    <source>
        <dbReference type="Pfam" id="PF04069"/>
    </source>
</evidence>
<evidence type="ECO:0000256" key="1">
    <source>
        <dbReference type="ARBA" id="ARBA00004236"/>
    </source>
</evidence>
<dbReference type="GO" id="GO:0043190">
    <property type="term" value="C:ATP-binding cassette (ABC) transporter complex"/>
    <property type="evidence" value="ECO:0007669"/>
    <property type="project" value="InterPro"/>
</dbReference>
<dbReference type="GO" id="GO:0015871">
    <property type="term" value="P:choline transport"/>
    <property type="evidence" value="ECO:0007669"/>
    <property type="project" value="TreeGrafter"/>
</dbReference>
<feature type="signal peptide" evidence="5">
    <location>
        <begin position="1"/>
        <end position="24"/>
    </location>
</feature>
<protein>
    <submittedName>
        <fullName evidence="7">Glycine betaine ABC transporter substrate-binding protein</fullName>
    </submittedName>
</protein>
<keyword evidence="4" id="KW-0472">Membrane</keyword>
<dbReference type="EMBL" id="JAMQKB010000020">
    <property type="protein sequence ID" value="MDC3425762.1"/>
    <property type="molecule type" value="Genomic_DNA"/>
</dbReference>
<dbReference type="GO" id="GO:0015226">
    <property type="term" value="F:carnitine transmembrane transporter activity"/>
    <property type="evidence" value="ECO:0007669"/>
    <property type="project" value="TreeGrafter"/>
</dbReference>
<proteinExistence type="predicted"/>
<keyword evidence="3" id="KW-1003">Cell membrane</keyword>
<name>A0A9X3WTZ4_9BACI</name>
<keyword evidence="5" id="KW-0732">Signal</keyword>
<evidence type="ECO:0000256" key="2">
    <source>
        <dbReference type="ARBA" id="ARBA00022448"/>
    </source>
</evidence>
<feature type="domain" description="ABC-type glycine betaine transport system substrate-binding" evidence="6">
    <location>
        <begin position="40"/>
        <end position="285"/>
    </location>
</feature>
<dbReference type="GO" id="GO:0005275">
    <property type="term" value="F:amine transmembrane transporter activity"/>
    <property type="evidence" value="ECO:0007669"/>
    <property type="project" value="TreeGrafter"/>
</dbReference>
<dbReference type="InterPro" id="IPR007210">
    <property type="entry name" value="ABC_Gly_betaine_transp_sub-bd"/>
</dbReference>
<evidence type="ECO:0000313" key="7">
    <source>
        <dbReference type="EMBL" id="MDC3425762.1"/>
    </source>
</evidence>
<comment type="subcellular location">
    <subcellularLocation>
        <location evidence="1">Cell membrane</location>
    </subcellularLocation>
</comment>
<dbReference type="AlphaFoldDB" id="A0A9X3WTZ4"/>
<dbReference type="RefSeq" id="WP_272437579.1">
    <property type="nucleotide sequence ID" value="NZ_JAMQKB010000020.1"/>
</dbReference>
<sequence>MIFKKTTFFMITSLLVLVLSACGADRTESDQAGGEAESKKTVVMGQINWAENIAVTNMWKVILEDKGYNLELKLLDIGTQMAALKNGGLDISPEIWLPVQDASYVKEYKDQVNFSEETWYDTARVGLVVPSYMKDINSIKDLNANKEKFEGEITGFDSGAGTMLVTEDVIEAYNLNFDLIPSSEPAMLTEIRQAIKNKEAIVAPLWKPHRVFSEMDLKFIDDPKKVFGGVEKIHHATRKGFAKDFPEVNKWLKNWKMDDDSVGSLMTYVNEAEEPIDGARKWVEENQDLVDEWVK</sequence>
<keyword evidence="2" id="KW-0813">Transport</keyword>
<dbReference type="GO" id="GO:0031460">
    <property type="term" value="P:glycine betaine transport"/>
    <property type="evidence" value="ECO:0007669"/>
    <property type="project" value="TreeGrafter"/>
</dbReference>
<dbReference type="PANTHER" id="PTHR47737:SF1">
    <property type="entry name" value="GLYCINE BETAINE_PROLINE BETAINE TRANSPORT SYSTEM PERMEASE PROTEIN PROW"/>
    <property type="match status" value="1"/>
</dbReference>
<dbReference type="Gene3D" id="3.10.105.10">
    <property type="entry name" value="Dipeptide-binding Protein, Domain 3"/>
    <property type="match status" value="2"/>
</dbReference>
<comment type="caution">
    <text evidence="7">The sequence shown here is derived from an EMBL/GenBank/DDBJ whole genome shotgun (WGS) entry which is preliminary data.</text>
</comment>
<evidence type="ECO:0000256" key="3">
    <source>
        <dbReference type="ARBA" id="ARBA00022475"/>
    </source>
</evidence>
<feature type="chain" id="PRO_5040737281" evidence="5">
    <location>
        <begin position="25"/>
        <end position="295"/>
    </location>
</feature>
<gene>
    <name evidence="7" type="ORF">NC797_14740</name>
</gene>